<dbReference type="RefSeq" id="WP_224313219.1">
    <property type="nucleotide sequence ID" value="NZ_JAIRBM010000007.1"/>
</dbReference>
<name>A0ABS7VN09_9HYPH</name>
<evidence type="ECO:0000313" key="3">
    <source>
        <dbReference type="Proteomes" id="UP000704176"/>
    </source>
</evidence>
<sequence>MNFLLPGIGAGLVSALLTAVIVKATPLAAVLYLLSPIPVLIVALGWNHRSGLVAAAVGGLAIGIAISPLSGLGFTAVTGLPAWWLAYLALLGRPTENGAIEWYPIGRLLTWVAATAAMTVVAAGIISTRGDYDVFLANAREIAQAFVNLQFPAGQPDSLDAETRTELIELFSRVTPFLSAQGFTIVLALYLWAAAKVVAISKRLPRPWPSVPDLIMPRAAGLLLGACVLVMLFQLDNFLGVFFAALAGALFMAFALQGLAAVHDRTRGNPVRGLILGAVYVVLFVSQGLLMVALSLFGLADSVFGLRRRFRGKGRGPNVPPTLST</sequence>
<feature type="transmembrane region" description="Helical" evidence="1">
    <location>
        <begin position="240"/>
        <end position="262"/>
    </location>
</feature>
<keyword evidence="1" id="KW-1133">Transmembrane helix</keyword>
<comment type="caution">
    <text evidence="2">The sequence shown here is derived from an EMBL/GenBank/DDBJ whole genome shotgun (WGS) entry which is preliminary data.</text>
</comment>
<dbReference type="Proteomes" id="UP000704176">
    <property type="component" value="Unassembled WGS sequence"/>
</dbReference>
<accession>A0ABS7VN09</accession>
<keyword evidence="1" id="KW-0472">Membrane</keyword>
<feature type="transmembrane region" description="Helical" evidence="1">
    <location>
        <begin position="274"/>
        <end position="300"/>
    </location>
</feature>
<keyword evidence="1" id="KW-0812">Transmembrane</keyword>
<reference evidence="2 3" key="1">
    <citation type="submission" date="2021-09" db="EMBL/GenBank/DDBJ databases">
        <title>The complete genome sequence of a new microorganism.</title>
        <authorList>
            <person name="Zi Z."/>
        </authorList>
    </citation>
    <scope>NUCLEOTIDE SEQUENCE [LARGE SCALE GENOMIC DNA]</scope>
    <source>
        <strain evidence="2 3">WGZ8</strain>
    </source>
</reference>
<dbReference type="InterPro" id="IPR018710">
    <property type="entry name" value="DUF2232"/>
</dbReference>
<feature type="transmembrane region" description="Helical" evidence="1">
    <location>
        <begin position="105"/>
        <end position="126"/>
    </location>
</feature>
<evidence type="ECO:0000313" key="2">
    <source>
        <dbReference type="EMBL" id="MBZ6076901.1"/>
    </source>
</evidence>
<feature type="transmembrane region" description="Helical" evidence="1">
    <location>
        <begin position="174"/>
        <end position="195"/>
    </location>
</feature>
<organism evidence="2 3">
    <name type="scientific">Microvirga puerhi</name>
    <dbReference type="NCBI Taxonomy" id="2876078"/>
    <lineage>
        <taxon>Bacteria</taxon>
        <taxon>Pseudomonadati</taxon>
        <taxon>Pseudomonadota</taxon>
        <taxon>Alphaproteobacteria</taxon>
        <taxon>Hyphomicrobiales</taxon>
        <taxon>Methylobacteriaceae</taxon>
        <taxon>Microvirga</taxon>
    </lineage>
</organism>
<evidence type="ECO:0000256" key="1">
    <source>
        <dbReference type="SAM" id="Phobius"/>
    </source>
</evidence>
<proteinExistence type="predicted"/>
<dbReference type="Pfam" id="PF09991">
    <property type="entry name" value="DUF2232"/>
    <property type="match status" value="1"/>
</dbReference>
<feature type="transmembrane region" description="Helical" evidence="1">
    <location>
        <begin position="29"/>
        <end position="46"/>
    </location>
</feature>
<feature type="transmembrane region" description="Helical" evidence="1">
    <location>
        <begin position="215"/>
        <end position="233"/>
    </location>
</feature>
<keyword evidence="3" id="KW-1185">Reference proteome</keyword>
<dbReference type="EMBL" id="JAIRBM010000007">
    <property type="protein sequence ID" value="MBZ6076901.1"/>
    <property type="molecule type" value="Genomic_DNA"/>
</dbReference>
<feature type="transmembrane region" description="Helical" evidence="1">
    <location>
        <begin position="53"/>
        <end position="85"/>
    </location>
</feature>
<protein>
    <submittedName>
        <fullName evidence="2">DUF2232 domain-containing protein</fullName>
    </submittedName>
</protein>
<gene>
    <name evidence="2" type="ORF">K9B37_11500</name>
</gene>